<accession>A0AA88AEJ1</accession>
<comment type="caution">
    <text evidence="2">The sequence shown here is derived from an EMBL/GenBank/DDBJ whole genome shotgun (WGS) entry which is preliminary data.</text>
</comment>
<reference evidence="2" key="1">
    <citation type="submission" date="2023-07" db="EMBL/GenBank/DDBJ databases">
        <title>draft genome sequence of fig (Ficus carica).</title>
        <authorList>
            <person name="Takahashi T."/>
            <person name="Nishimura K."/>
        </authorList>
    </citation>
    <scope>NUCLEOTIDE SEQUENCE</scope>
</reference>
<evidence type="ECO:0000313" key="2">
    <source>
        <dbReference type="EMBL" id="GMN54224.1"/>
    </source>
</evidence>
<evidence type="ECO:0000313" key="3">
    <source>
        <dbReference type="Proteomes" id="UP001187192"/>
    </source>
</evidence>
<name>A0AA88AEJ1_FICCA</name>
<proteinExistence type="predicted"/>
<feature type="chain" id="PRO_5041660268" evidence="1">
    <location>
        <begin position="16"/>
        <end position="158"/>
    </location>
</feature>
<dbReference type="EMBL" id="BTGU01000050">
    <property type="protein sequence ID" value="GMN54224.1"/>
    <property type="molecule type" value="Genomic_DNA"/>
</dbReference>
<gene>
    <name evidence="2" type="ORF">TIFTF001_023361</name>
</gene>
<protein>
    <submittedName>
        <fullName evidence="2">Uncharacterized protein</fullName>
    </submittedName>
</protein>
<evidence type="ECO:0000256" key="1">
    <source>
        <dbReference type="SAM" id="SignalP"/>
    </source>
</evidence>
<feature type="signal peptide" evidence="1">
    <location>
        <begin position="1"/>
        <end position="15"/>
    </location>
</feature>
<keyword evidence="1" id="KW-0732">Signal</keyword>
<organism evidence="2 3">
    <name type="scientific">Ficus carica</name>
    <name type="common">Common fig</name>
    <dbReference type="NCBI Taxonomy" id="3494"/>
    <lineage>
        <taxon>Eukaryota</taxon>
        <taxon>Viridiplantae</taxon>
        <taxon>Streptophyta</taxon>
        <taxon>Embryophyta</taxon>
        <taxon>Tracheophyta</taxon>
        <taxon>Spermatophyta</taxon>
        <taxon>Magnoliopsida</taxon>
        <taxon>eudicotyledons</taxon>
        <taxon>Gunneridae</taxon>
        <taxon>Pentapetalae</taxon>
        <taxon>rosids</taxon>
        <taxon>fabids</taxon>
        <taxon>Rosales</taxon>
        <taxon>Moraceae</taxon>
        <taxon>Ficeae</taxon>
        <taxon>Ficus</taxon>
    </lineage>
</organism>
<dbReference type="Proteomes" id="UP001187192">
    <property type="component" value="Unassembled WGS sequence"/>
</dbReference>
<dbReference type="AlphaFoldDB" id="A0AA88AEJ1"/>
<keyword evidence="3" id="KW-1185">Reference proteome</keyword>
<sequence length="158" mass="16647">MEIKWLGMLLGLTASTPPPLVKEAGSVGRGSGESRPRFLWILGSGDVVGGGHMDLAHGGRCWHGTIGWGGGHRCRGLEVGGREGLTLGGLGSRRSGTRGLVVRVWARYSWVWGVSSLGFGGEGPRARRRGGAGSCGFVSWGVAWWWFAVARGIGEVCC</sequence>